<comment type="caution">
    <text evidence="1">The sequence shown here is derived from an EMBL/GenBank/DDBJ whole genome shotgun (WGS) entry which is preliminary data.</text>
</comment>
<sequence length="197" mass="22570">MSNTLNKTVADGVRLSAVHVPAEGTAYVGVGASKHDLAPRIGFPLLRAPDRPLVYMVISYRLRADDERNYLMVQNSVVALALDQEMSRELLHVDYERNKADDYPEAHLQVAATSAEWEEVSPNRSLQRLHLPVGPRRFRPSLEDVIEFLAREGITSHREDWRDVVDDGRRDFQRRQLRAAIRRYPEVAKEILSELET</sequence>
<proteinExistence type="predicted"/>
<gene>
    <name evidence="1" type="ORF">KE274_10260</name>
</gene>
<evidence type="ECO:0000313" key="2">
    <source>
        <dbReference type="Proteomes" id="UP000678243"/>
    </source>
</evidence>
<name>A0ABS5ING8_9MICO</name>
<accession>A0ABS5ING8</accession>
<dbReference type="Proteomes" id="UP000678243">
    <property type="component" value="Unassembled WGS sequence"/>
</dbReference>
<keyword evidence="2" id="KW-1185">Reference proteome</keyword>
<protein>
    <recommendedName>
        <fullName evidence="3">Transcriptional regulator, AbiEi antitoxin, Type IV TA system</fullName>
    </recommendedName>
</protein>
<organism evidence="1 2">
    <name type="scientific">Microbacterium paraoxydans</name>
    <dbReference type="NCBI Taxonomy" id="199592"/>
    <lineage>
        <taxon>Bacteria</taxon>
        <taxon>Bacillati</taxon>
        <taxon>Actinomycetota</taxon>
        <taxon>Actinomycetes</taxon>
        <taxon>Micrococcales</taxon>
        <taxon>Microbacteriaceae</taxon>
        <taxon>Microbacterium</taxon>
    </lineage>
</organism>
<dbReference type="EMBL" id="JAGTUK010000003">
    <property type="protein sequence ID" value="MBS0024491.1"/>
    <property type="molecule type" value="Genomic_DNA"/>
</dbReference>
<evidence type="ECO:0008006" key="3">
    <source>
        <dbReference type="Google" id="ProtNLM"/>
    </source>
</evidence>
<reference evidence="1 2" key="1">
    <citation type="submission" date="2021-04" db="EMBL/GenBank/DDBJ databases">
        <title>Whole genome analysis of root endophytic bacterium Microbacterium paraoxydans ku-mp colonizing RP-bio226 rice variety.</title>
        <authorList>
            <person name="Ulaganathan K."/>
            <person name="Latha B."/>
        </authorList>
    </citation>
    <scope>NUCLEOTIDE SEQUENCE [LARGE SCALE GENOMIC DNA]</scope>
    <source>
        <strain evidence="2">ku-mp</strain>
    </source>
</reference>
<dbReference type="RefSeq" id="WP_211543455.1">
    <property type="nucleotide sequence ID" value="NZ_JAGTUK010000003.1"/>
</dbReference>
<evidence type="ECO:0000313" key="1">
    <source>
        <dbReference type="EMBL" id="MBS0024491.1"/>
    </source>
</evidence>